<comment type="caution">
    <text evidence="3">The sequence shown here is derived from an EMBL/GenBank/DDBJ whole genome shotgun (WGS) entry which is preliminary data.</text>
</comment>
<keyword evidence="4" id="KW-1185">Reference proteome</keyword>
<evidence type="ECO:0000313" key="3">
    <source>
        <dbReference type="EMBL" id="KAF5328728.1"/>
    </source>
</evidence>
<feature type="compositionally biased region" description="Polar residues" evidence="1">
    <location>
        <begin position="365"/>
        <end position="391"/>
    </location>
</feature>
<organism evidence="3 4">
    <name type="scientific">Psilocybe cf. subviscida</name>
    <dbReference type="NCBI Taxonomy" id="2480587"/>
    <lineage>
        <taxon>Eukaryota</taxon>
        <taxon>Fungi</taxon>
        <taxon>Dikarya</taxon>
        <taxon>Basidiomycota</taxon>
        <taxon>Agaricomycotina</taxon>
        <taxon>Agaricomycetes</taxon>
        <taxon>Agaricomycetidae</taxon>
        <taxon>Agaricales</taxon>
        <taxon>Agaricineae</taxon>
        <taxon>Strophariaceae</taxon>
        <taxon>Psilocybe</taxon>
    </lineage>
</organism>
<dbReference type="InterPro" id="IPR001680">
    <property type="entry name" value="WD40_rpt"/>
</dbReference>
<feature type="transmembrane region" description="Helical" evidence="2">
    <location>
        <begin position="453"/>
        <end position="473"/>
    </location>
</feature>
<evidence type="ECO:0000313" key="4">
    <source>
        <dbReference type="Proteomes" id="UP000567179"/>
    </source>
</evidence>
<reference evidence="3 4" key="1">
    <citation type="journal article" date="2020" name="ISME J.">
        <title>Uncovering the hidden diversity of litter-decomposition mechanisms in mushroom-forming fungi.</title>
        <authorList>
            <person name="Floudas D."/>
            <person name="Bentzer J."/>
            <person name="Ahren D."/>
            <person name="Johansson T."/>
            <person name="Persson P."/>
            <person name="Tunlid A."/>
        </authorList>
    </citation>
    <scope>NUCLEOTIDE SEQUENCE [LARGE SCALE GENOMIC DNA]</scope>
    <source>
        <strain evidence="3 4">CBS 101986</strain>
    </source>
</reference>
<feature type="compositionally biased region" description="Basic and acidic residues" evidence="1">
    <location>
        <begin position="405"/>
        <end position="418"/>
    </location>
</feature>
<evidence type="ECO:0000256" key="2">
    <source>
        <dbReference type="SAM" id="Phobius"/>
    </source>
</evidence>
<evidence type="ECO:0000256" key="1">
    <source>
        <dbReference type="SAM" id="MobiDB-lite"/>
    </source>
</evidence>
<gene>
    <name evidence="3" type="ORF">D9619_011461</name>
</gene>
<dbReference type="Gene3D" id="2.130.10.10">
    <property type="entry name" value="YVTN repeat-like/Quinoprotein amine dehydrogenase"/>
    <property type="match status" value="1"/>
</dbReference>
<accession>A0A8H5BSY1</accession>
<dbReference type="EMBL" id="JAACJJ010000003">
    <property type="protein sequence ID" value="KAF5328728.1"/>
    <property type="molecule type" value="Genomic_DNA"/>
</dbReference>
<dbReference type="InterPro" id="IPR036322">
    <property type="entry name" value="WD40_repeat_dom_sf"/>
</dbReference>
<proteinExistence type="predicted"/>
<dbReference type="SMART" id="SM00320">
    <property type="entry name" value="WD40"/>
    <property type="match status" value="3"/>
</dbReference>
<keyword evidence="2" id="KW-0472">Membrane</keyword>
<protein>
    <submittedName>
        <fullName evidence="3">Uncharacterized protein</fullName>
    </submittedName>
</protein>
<dbReference type="AlphaFoldDB" id="A0A8H5BSY1"/>
<dbReference type="SUPFAM" id="SSF50978">
    <property type="entry name" value="WD40 repeat-like"/>
    <property type="match status" value="1"/>
</dbReference>
<keyword evidence="2" id="KW-0812">Transmembrane</keyword>
<feature type="compositionally biased region" description="Basic and acidic residues" evidence="1">
    <location>
        <begin position="428"/>
        <end position="438"/>
    </location>
</feature>
<keyword evidence="2" id="KW-1133">Transmembrane helix</keyword>
<name>A0A8H5BSY1_9AGAR</name>
<dbReference type="Proteomes" id="UP000567179">
    <property type="component" value="Unassembled WGS sequence"/>
</dbReference>
<feature type="region of interest" description="Disordered" evidence="1">
    <location>
        <begin position="362"/>
        <end position="439"/>
    </location>
</feature>
<dbReference type="InterPro" id="IPR015943">
    <property type="entry name" value="WD40/YVTN_repeat-like_dom_sf"/>
</dbReference>
<sequence>MSTLALAVPVMETRDFFVPTNRSTISALSISPDGRYCGIGDVKGVVEIIETVSVGNVPRQLDFGSRVRQLAWHDLAGSWFLICALSDSTVRIWAEDYGVSEEREIFQFSAPVHSFAISPSGGQMVVSCGYSIVLFDDPLVSYTGRERAPTERWDCPEDIIGGKDEDFLANPVATHVAFLGDDVLMMCFLTGIDHKPYKKLFSLSPSFPSLIGGVAVSPGLQTIMVTNLNNGVDFASLQTKGWIGHYQFAESLPLLPYEASYLDDKYVVVGHGNNLVHIFDTNGDFKEPVRTIEFPDLQYEHMSDIDCVASGALKGALPSYYHGEPVIVVAYGKESFSKVFVIRPKQGSGHVAYQGAIKGAEGVRSNGQEGSNNFDEQEGTPTAQTELTGTTTDDEQLSDMSASQGEEKAGTSDVKQVDEEPADAPEASADRPGEDKAKGRTHTIRKALLYEQIVGAGILLVIGYSMVIFYFHLKADSAFNHADHLQELAAAIHRLFRN</sequence>